<dbReference type="EMBL" id="JBHUNP010000001">
    <property type="protein sequence ID" value="MFD2648406.1"/>
    <property type="molecule type" value="Genomic_DNA"/>
</dbReference>
<evidence type="ECO:0000313" key="8">
    <source>
        <dbReference type="Proteomes" id="UP001597521"/>
    </source>
</evidence>
<evidence type="ECO:0000256" key="1">
    <source>
        <dbReference type="ARBA" id="ARBA00004141"/>
    </source>
</evidence>
<feature type="transmembrane region" description="Helical" evidence="5">
    <location>
        <begin position="139"/>
        <end position="157"/>
    </location>
</feature>
<proteinExistence type="predicted"/>
<feature type="transmembrane region" description="Helical" evidence="5">
    <location>
        <begin position="310"/>
        <end position="332"/>
    </location>
</feature>
<dbReference type="Proteomes" id="UP001597521">
    <property type="component" value="Unassembled WGS sequence"/>
</dbReference>
<feature type="transmembrane region" description="Helical" evidence="5">
    <location>
        <begin position="226"/>
        <end position="247"/>
    </location>
</feature>
<evidence type="ECO:0000256" key="2">
    <source>
        <dbReference type="ARBA" id="ARBA00022692"/>
    </source>
</evidence>
<reference evidence="8" key="1">
    <citation type="journal article" date="2019" name="Int. J. Syst. Evol. Microbiol.">
        <title>The Global Catalogue of Microorganisms (GCM) 10K type strain sequencing project: providing services to taxonomists for standard genome sequencing and annotation.</title>
        <authorList>
            <consortium name="The Broad Institute Genomics Platform"/>
            <consortium name="The Broad Institute Genome Sequencing Center for Infectious Disease"/>
            <person name="Wu L."/>
            <person name="Ma J."/>
        </authorList>
    </citation>
    <scope>NUCLEOTIDE SEQUENCE [LARGE SCALE GENOMIC DNA]</scope>
    <source>
        <strain evidence="8">CCM 7427</strain>
    </source>
</reference>
<comment type="subcellular location">
    <subcellularLocation>
        <location evidence="1">Membrane</location>
        <topology evidence="1">Multi-pass membrane protein</topology>
    </subcellularLocation>
</comment>
<dbReference type="Pfam" id="PF13515">
    <property type="entry name" value="FUSC_2"/>
    <property type="match status" value="1"/>
</dbReference>
<comment type="caution">
    <text evidence="7">The sequence shown here is derived from an EMBL/GenBank/DDBJ whole genome shotgun (WGS) entry which is preliminary data.</text>
</comment>
<keyword evidence="4 5" id="KW-0472">Membrane</keyword>
<keyword evidence="2 5" id="KW-0812">Transmembrane</keyword>
<protein>
    <submittedName>
        <fullName evidence="7">FUSC family protein</fullName>
    </submittedName>
</protein>
<name>A0ABW5QLR4_9HYPH</name>
<feature type="transmembrane region" description="Helical" evidence="5">
    <location>
        <begin position="61"/>
        <end position="80"/>
    </location>
</feature>
<sequence>MEELPKVDPNEDPYLALRSALAVALCLLLAEPLGITMPMLPVVMAMSIMSVQRGALSPRTFAAPIILPIISIVFSWLAAVTVNEPLAFVFINVLLMIAGMALMLFRGSRGGMMLTVFPMMMAMSALYSDYALAVIRDSMVMGGVALFAGVVGLNLMFPPQTRRVHVEVTTPLETDKPGTALMIRLAVYLPVLLLTYASGDMNLMVVPIMLLFVCAEPDHGSRRKQVIDRGGGTVVGGLIAAGVMAVYSVVPETPILILLLALVTYWLIDKMTTGKQRPLLYQYICSTALVMVLSATSGGRDALEVIVQRVVLTSAIMIGGIMLLALLEMIFLPHREDEEPLPAQAP</sequence>
<evidence type="ECO:0000313" key="7">
    <source>
        <dbReference type="EMBL" id="MFD2648406.1"/>
    </source>
</evidence>
<gene>
    <name evidence="7" type="ORF">ACFSX5_11440</name>
</gene>
<evidence type="ECO:0000256" key="5">
    <source>
        <dbReference type="SAM" id="Phobius"/>
    </source>
</evidence>
<dbReference type="InterPro" id="IPR049453">
    <property type="entry name" value="Memb_transporter_dom"/>
</dbReference>
<feature type="transmembrane region" description="Helical" evidence="5">
    <location>
        <begin position="86"/>
        <end position="105"/>
    </location>
</feature>
<feature type="transmembrane region" description="Helical" evidence="5">
    <location>
        <begin position="20"/>
        <end position="49"/>
    </location>
</feature>
<accession>A0ABW5QLR4</accession>
<evidence type="ECO:0000256" key="4">
    <source>
        <dbReference type="ARBA" id="ARBA00023136"/>
    </source>
</evidence>
<organism evidence="7 8">
    <name type="scientific">Devosia albogilva</name>
    <dbReference type="NCBI Taxonomy" id="429726"/>
    <lineage>
        <taxon>Bacteria</taxon>
        <taxon>Pseudomonadati</taxon>
        <taxon>Pseudomonadota</taxon>
        <taxon>Alphaproteobacteria</taxon>
        <taxon>Hyphomicrobiales</taxon>
        <taxon>Devosiaceae</taxon>
        <taxon>Devosia</taxon>
    </lineage>
</organism>
<feature type="domain" description="Integral membrane bound transporter" evidence="6">
    <location>
        <begin position="193"/>
        <end position="314"/>
    </location>
</feature>
<feature type="transmembrane region" description="Helical" evidence="5">
    <location>
        <begin position="280"/>
        <end position="298"/>
    </location>
</feature>
<keyword evidence="8" id="KW-1185">Reference proteome</keyword>
<keyword evidence="3 5" id="KW-1133">Transmembrane helix</keyword>
<dbReference type="RefSeq" id="WP_386833568.1">
    <property type="nucleotide sequence ID" value="NZ_JBHUNP010000001.1"/>
</dbReference>
<evidence type="ECO:0000256" key="3">
    <source>
        <dbReference type="ARBA" id="ARBA00022989"/>
    </source>
</evidence>
<evidence type="ECO:0000259" key="6">
    <source>
        <dbReference type="Pfam" id="PF13515"/>
    </source>
</evidence>